<reference evidence="4 5" key="1">
    <citation type="submission" date="2024-10" db="EMBL/GenBank/DDBJ databases">
        <authorList>
            <person name="Kim D."/>
        </authorList>
    </citation>
    <scope>NUCLEOTIDE SEQUENCE [LARGE SCALE GENOMIC DNA]</scope>
    <source>
        <strain evidence="4">Taebaek</strain>
    </source>
</reference>
<name>A0ABD2JM55_HETSC</name>
<evidence type="ECO:0000259" key="3">
    <source>
        <dbReference type="Pfam" id="PF22600"/>
    </source>
</evidence>
<dbReference type="InterPro" id="IPR043519">
    <property type="entry name" value="NT_sf"/>
</dbReference>
<feature type="transmembrane region" description="Helical" evidence="2">
    <location>
        <begin position="853"/>
        <end position="877"/>
    </location>
</feature>
<dbReference type="AlphaFoldDB" id="A0ABD2JM55"/>
<dbReference type="PANTHER" id="PTHR12271">
    <property type="entry name" value="POLY A POLYMERASE CID PAP -RELATED"/>
    <property type="match status" value="1"/>
</dbReference>
<evidence type="ECO:0000313" key="5">
    <source>
        <dbReference type="Proteomes" id="UP001620645"/>
    </source>
</evidence>
<protein>
    <recommendedName>
        <fullName evidence="3">Poly(A) RNA polymerase mitochondrial-like central palm domain-containing protein</fullName>
    </recommendedName>
</protein>
<keyword evidence="2" id="KW-0472">Membrane</keyword>
<gene>
    <name evidence="4" type="ORF">niasHS_005093</name>
</gene>
<comment type="caution">
    <text evidence="4">The sequence shown here is derived from an EMBL/GenBank/DDBJ whole genome shotgun (WGS) entry which is preliminary data.</text>
</comment>
<sequence length="885" mass="101625">MAHVEFADLYDSDFDATQLQSPTESLQPWLLGCQLKSGQINLRQRKPFKPKMAKKKVTSTAISQEAMEFFDLEAAGMADAAHPTENEQWLDHFNKELHFNMEEKRYEELPQSAPQQSERQQRAPVRHEQRRAIRRAQRSRLRDDNSAPPQQKDQPRQKFNWAPVPPKAQHAASSPIMATTRPQPTKGWAPVDGVFHLSNERWDAISNAIYTLTNSDLSRAELIQAAIAQKPLIGYGYTMGKKWTRGIPNPAKWQRMRARGSPQDLWWRFSDYTTAVNIWNNHCRVAQAETEMAAQMEAAVEIAEEECPENHPASEKLHKMREDIQTALQMLALEGKKIITSKFVVIAEVTTEALGYAINAFVTNCEDFSHSLLSGVNEAVILWTGSEAVRRGMPWANYVLKLSPIVQKLIKRQALRLDLPTSNGTTYGNVARCEVLVAACTSAVQQPIEHLEEVQVATPQAGEVPWTWATKRYFVNDVKISAERMRELDEALEALILSQVPPPEERELKQNTFDAVGHILRRDTWEDFEMYIAGYTRPNTDLRNGDLDIVLMPKSGEPLSHERKLREIKFLVREFRLMKRQYPYRHCVPITKTKAPLVKIKTSEDVDIDITIDNSEAMRNSNYMAEQMNDSKLWRLYMDVKIFAKHNGIGDASCGGLNSLAWAVMTTNFAASRGQERCGTPLLDFLQMAEYFSEFPFEGYTITTTGWRQRKFSSAPIYVEDPRNSEDNCARNRQAQDVCRVKNKLAHAWRQFIRKWDKCRLADLGFPCPRDEDFGWPNPRVQTSLQEEMDFGEKESDHSNFDPDELVFEVPKEGESSSERRVARWPENFTRQIHGSTGAANHAAIRHGVQQGWVFAFAFRFCIFRFFGTFAFAFRIWRETRLLHP</sequence>
<keyword evidence="2" id="KW-0812">Transmembrane</keyword>
<evidence type="ECO:0000256" key="2">
    <source>
        <dbReference type="SAM" id="Phobius"/>
    </source>
</evidence>
<keyword evidence="5" id="KW-1185">Reference proteome</keyword>
<dbReference type="Pfam" id="PF22600">
    <property type="entry name" value="MTPAP-like_central"/>
    <property type="match status" value="1"/>
</dbReference>
<dbReference type="PANTHER" id="PTHR12271:SF40">
    <property type="entry name" value="POLY(A) RNA POLYMERASE GLD2"/>
    <property type="match status" value="1"/>
</dbReference>
<feature type="compositionally biased region" description="Basic and acidic residues" evidence="1">
    <location>
        <begin position="119"/>
        <end position="131"/>
    </location>
</feature>
<keyword evidence="2" id="KW-1133">Transmembrane helix</keyword>
<accession>A0ABD2JM55</accession>
<feature type="domain" description="Poly(A) RNA polymerase mitochondrial-like central palm" evidence="3">
    <location>
        <begin position="488"/>
        <end position="622"/>
    </location>
</feature>
<dbReference type="Proteomes" id="UP001620645">
    <property type="component" value="Unassembled WGS sequence"/>
</dbReference>
<dbReference type="InterPro" id="IPR054708">
    <property type="entry name" value="MTPAP-like_central"/>
</dbReference>
<feature type="region of interest" description="Disordered" evidence="1">
    <location>
        <begin position="105"/>
        <end position="185"/>
    </location>
</feature>
<evidence type="ECO:0000313" key="4">
    <source>
        <dbReference type="EMBL" id="KAL3091523.1"/>
    </source>
</evidence>
<dbReference type="EMBL" id="JBICCN010000130">
    <property type="protein sequence ID" value="KAL3091523.1"/>
    <property type="molecule type" value="Genomic_DNA"/>
</dbReference>
<evidence type="ECO:0000256" key="1">
    <source>
        <dbReference type="SAM" id="MobiDB-lite"/>
    </source>
</evidence>
<dbReference type="Gene3D" id="1.10.1410.10">
    <property type="match status" value="1"/>
</dbReference>
<dbReference type="SUPFAM" id="SSF81631">
    <property type="entry name" value="PAP/OAS1 substrate-binding domain"/>
    <property type="match status" value="1"/>
</dbReference>
<dbReference type="SUPFAM" id="SSF81301">
    <property type="entry name" value="Nucleotidyltransferase"/>
    <property type="match status" value="1"/>
</dbReference>
<organism evidence="4 5">
    <name type="scientific">Heterodera schachtii</name>
    <name type="common">Sugarbeet cyst nematode worm</name>
    <name type="synonym">Tylenchus schachtii</name>
    <dbReference type="NCBI Taxonomy" id="97005"/>
    <lineage>
        <taxon>Eukaryota</taxon>
        <taxon>Metazoa</taxon>
        <taxon>Ecdysozoa</taxon>
        <taxon>Nematoda</taxon>
        <taxon>Chromadorea</taxon>
        <taxon>Rhabditida</taxon>
        <taxon>Tylenchina</taxon>
        <taxon>Tylenchomorpha</taxon>
        <taxon>Tylenchoidea</taxon>
        <taxon>Heteroderidae</taxon>
        <taxon>Heteroderinae</taxon>
        <taxon>Heterodera</taxon>
    </lineage>
</organism>
<proteinExistence type="predicted"/>